<accession>A0ABZ0WAS9</accession>
<organism evidence="1 2">
    <name type="scientific">Niabella yanshanensis</name>
    <dbReference type="NCBI Taxonomy" id="577386"/>
    <lineage>
        <taxon>Bacteria</taxon>
        <taxon>Pseudomonadati</taxon>
        <taxon>Bacteroidota</taxon>
        <taxon>Chitinophagia</taxon>
        <taxon>Chitinophagales</taxon>
        <taxon>Chitinophagaceae</taxon>
        <taxon>Niabella</taxon>
    </lineage>
</organism>
<protein>
    <submittedName>
        <fullName evidence="1">MmcQ/YjbR family DNA-binding protein</fullName>
    </submittedName>
</protein>
<dbReference type="SUPFAM" id="SSF142906">
    <property type="entry name" value="YjbR-like"/>
    <property type="match status" value="1"/>
</dbReference>
<dbReference type="InterPro" id="IPR007351">
    <property type="entry name" value="YjbR"/>
</dbReference>
<dbReference type="GO" id="GO:0003677">
    <property type="term" value="F:DNA binding"/>
    <property type="evidence" value="ECO:0007669"/>
    <property type="project" value="UniProtKB-KW"/>
</dbReference>
<reference evidence="1 2" key="1">
    <citation type="submission" date="2023-12" db="EMBL/GenBank/DDBJ databases">
        <title>Genome sequencing and assembly of bacterial species from a model synthetic community.</title>
        <authorList>
            <person name="Hogle S.L."/>
        </authorList>
    </citation>
    <scope>NUCLEOTIDE SEQUENCE [LARGE SCALE GENOMIC DNA]</scope>
    <source>
        <strain evidence="1 2">HAMBI_3031</strain>
    </source>
</reference>
<dbReference type="RefSeq" id="WP_114792110.1">
    <property type="nucleotide sequence ID" value="NZ_CP139960.1"/>
</dbReference>
<keyword evidence="2" id="KW-1185">Reference proteome</keyword>
<dbReference type="Gene3D" id="3.90.1150.30">
    <property type="match status" value="1"/>
</dbReference>
<sequence>MNIESIRNYCLGKADVEETLPFGPDTLVYKVNGKIFLLMGMDSEPLSFNVKCDPDLAQELRETYTCVQPGYHMNKKHWNTVTADGSVPFKQLKEWIDHSYELVAKKKK</sequence>
<dbReference type="InterPro" id="IPR038056">
    <property type="entry name" value="YjbR-like_sf"/>
</dbReference>
<dbReference type="Proteomes" id="UP001325680">
    <property type="component" value="Chromosome"/>
</dbReference>
<proteinExistence type="predicted"/>
<dbReference type="EMBL" id="CP139960">
    <property type="protein sequence ID" value="WQD40415.1"/>
    <property type="molecule type" value="Genomic_DNA"/>
</dbReference>
<dbReference type="Pfam" id="PF04237">
    <property type="entry name" value="YjbR"/>
    <property type="match status" value="1"/>
</dbReference>
<dbReference type="PANTHER" id="PTHR35145:SF1">
    <property type="entry name" value="CYTOPLASMIC PROTEIN"/>
    <property type="match status" value="1"/>
</dbReference>
<gene>
    <name evidence="1" type="ORF">U0035_09680</name>
</gene>
<keyword evidence="1" id="KW-0238">DNA-binding</keyword>
<dbReference type="PANTHER" id="PTHR35145">
    <property type="entry name" value="CYTOPLASMIC PROTEIN-RELATED"/>
    <property type="match status" value="1"/>
</dbReference>
<name>A0ABZ0WAS9_9BACT</name>
<dbReference type="InterPro" id="IPR058532">
    <property type="entry name" value="YjbR/MT2646/Rv2570-like"/>
</dbReference>
<evidence type="ECO:0000313" key="2">
    <source>
        <dbReference type="Proteomes" id="UP001325680"/>
    </source>
</evidence>
<evidence type="ECO:0000313" key="1">
    <source>
        <dbReference type="EMBL" id="WQD40415.1"/>
    </source>
</evidence>